<keyword evidence="1" id="KW-0472">Membrane</keyword>
<evidence type="ECO:0000256" key="1">
    <source>
        <dbReference type="SAM" id="Phobius"/>
    </source>
</evidence>
<keyword evidence="1" id="KW-1133">Transmembrane helix</keyword>
<reference evidence="2" key="1">
    <citation type="submission" date="2020-08" db="EMBL/GenBank/DDBJ databases">
        <title>Genome sequencing and assembly of the red palm weevil Rhynchophorus ferrugineus.</title>
        <authorList>
            <person name="Dias G.B."/>
            <person name="Bergman C.M."/>
            <person name="Manee M."/>
        </authorList>
    </citation>
    <scope>NUCLEOTIDE SEQUENCE</scope>
    <source>
        <strain evidence="2">AA-2017</strain>
        <tissue evidence="2">Whole larva</tissue>
    </source>
</reference>
<feature type="transmembrane region" description="Helical" evidence="1">
    <location>
        <begin position="83"/>
        <end position="101"/>
    </location>
</feature>
<organism evidence="2 3">
    <name type="scientific">Rhynchophorus ferrugineus</name>
    <name type="common">Red palm weevil</name>
    <name type="synonym">Curculio ferrugineus</name>
    <dbReference type="NCBI Taxonomy" id="354439"/>
    <lineage>
        <taxon>Eukaryota</taxon>
        <taxon>Metazoa</taxon>
        <taxon>Ecdysozoa</taxon>
        <taxon>Arthropoda</taxon>
        <taxon>Hexapoda</taxon>
        <taxon>Insecta</taxon>
        <taxon>Pterygota</taxon>
        <taxon>Neoptera</taxon>
        <taxon>Endopterygota</taxon>
        <taxon>Coleoptera</taxon>
        <taxon>Polyphaga</taxon>
        <taxon>Cucujiformia</taxon>
        <taxon>Curculionidae</taxon>
        <taxon>Dryophthorinae</taxon>
        <taxon>Rhynchophorus</taxon>
    </lineage>
</organism>
<proteinExistence type="predicted"/>
<accession>A0A834HWD8</accession>
<dbReference type="AlphaFoldDB" id="A0A834HWD8"/>
<sequence length="136" mass="15231">MYVGKLDTKFDQVNSKAIPPDARSEQRAAVATHSQIRSRVCGRVSQDKRTTKTIAHRSVAPDRWRHSTGELAAATAKRLNETVAFFASTAYLAYVGMMIIGGERRLDLRENDKIDRDTIAPERAKYSTPNNYADCN</sequence>
<gene>
    <name evidence="2" type="ORF">GWI33_016991</name>
</gene>
<comment type="caution">
    <text evidence="2">The sequence shown here is derived from an EMBL/GenBank/DDBJ whole genome shotgun (WGS) entry which is preliminary data.</text>
</comment>
<protein>
    <submittedName>
        <fullName evidence="2">Uncharacterized protein</fullName>
    </submittedName>
</protein>
<dbReference type="Proteomes" id="UP000625711">
    <property type="component" value="Unassembled WGS sequence"/>
</dbReference>
<keyword evidence="1" id="KW-0812">Transmembrane</keyword>
<name>A0A834HWD8_RHYFE</name>
<keyword evidence="3" id="KW-1185">Reference proteome</keyword>
<evidence type="ECO:0000313" key="3">
    <source>
        <dbReference type="Proteomes" id="UP000625711"/>
    </source>
</evidence>
<dbReference type="EMBL" id="JAACXV010014148">
    <property type="protein sequence ID" value="KAF7270002.1"/>
    <property type="molecule type" value="Genomic_DNA"/>
</dbReference>
<evidence type="ECO:0000313" key="2">
    <source>
        <dbReference type="EMBL" id="KAF7270002.1"/>
    </source>
</evidence>